<gene>
    <name evidence="1" type="ORF">ACFL27_24260</name>
</gene>
<comment type="caution">
    <text evidence="1">The sequence shown here is derived from an EMBL/GenBank/DDBJ whole genome shotgun (WGS) entry which is preliminary data.</text>
</comment>
<evidence type="ECO:0008006" key="3">
    <source>
        <dbReference type="Google" id="ProtNLM"/>
    </source>
</evidence>
<evidence type="ECO:0000313" key="2">
    <source>
        <dbReference type="Proteomes" id="UP001594351"/>
    </source>
</evidence>
<accession>A0ABV6Z4F5</accession>
<reference evidence="1 2" key="1">
    <citation type="submission" date="2024-09" db="EMBL/GenBank/DDBJ databases">
        <title>Laminarin stimulates single cell rates of sulfate reduction while oxygen inhibits transcriptomic activity in coastal marine sediment.</title>
        <authorList>
            <person name="Lindsay M."/>
            <person name="Orcutt B."/>
            <person name="Emerson D."/>
            <person name="Stepanauskas R."/>
            <person name="D'Angelo T."/>
        </authorList>
    </citation>
    <scope>NUCLEOTIDE SEQUENCE [LARGE SCALE GENOMIC DNA]</scope>
    <source>
        <strain evidence="1">SAG AM-311-K15</strain>
    </source>
</reference>
<protein>
    <recommendedName>
        <fullName evidence="3">7-cyano-7-deazaguanine synthase</fullName>
    </recommendedName>
</protein>
<sequence length="400" mass="46388">MGTTLHIQDIKSFDNQSLLETWLCVKSHRRRVYFRSNDLPLAAHNESLVAMTLLPSMKKGYRLVTAGAVSEQFMAAIEDIQDIFCSWDSSLQKIKISGTELKKSDPPAENRIGTFFSGGVDSFYTLLKHRSEITDLIFVIGFDIRLDDDVHRERTTDIIRTIGTNFGKRVIVVETNLRSFFDPYVHWGNLGHGAALACVGHLLSSFFKRIYIPATLTQPDIQPCGSHPLIDPLWSTESLEFVHDGYETNRIDKIRFLAPHDVVLQSLRVCFKNPQSSYNCGRCEKCLRTMICLYIAGELDRCTTFNEKLDLKRISNLFIFRESVLTYYRAMLQELEPERDNALYQALEKVLNQPQWQMKIRGGFEYLRHRLRVIGRRFPRLYHGLKWLEQKLKNLHYQLS</sequence>
<evidence type="ECO:0000313" key="1">
    <source>
        <dbReference type="EMBL" id="MFC1853324.1"/>
    </source>
</evidence>
<dbReference type="EMBL" id="JBHPBY010000473">
    <property type="protein sequence ID" value="MFC1853324.1"/>
    <property type="molecule type" value="Genomic_DNA"/>
</dbReference>
<proteinExistence type="predicted"/>
<keyword evidence="2" id="KW-1185">Reference proteome</keyword>
<name>A0ABV6Z4F5_UNCC1</name>
<dbReference type="Proteomes" id="UP001594351">
    <property type="component" value="Unassembled WGS sequence"/>
</dbReference>
<organism evidence="1 2">
    <name type="scientific">candidate division CSSED10-310 bacterium</name>
    <dbReference type="NCBI Taxonomy" id="2855610"/>
    <lineage>
        <taxon>Bacteria</taxon>
        <taxon>Bacteria division CSSED10-310</taxon>
    </lineage>
</organism>